<dbReference type="Proteomes" id="UP001153678">
    <property type="component" value="Unassembled WGS sequence"/>
</dbReference>
<dbReference type="AlphaFoldDB" id="A0A9W4T545"/>
<name>A0A9W4T545_9GLOM</name>
<accession>A0A9W4T545</accession>
<feature type="non-terminal residue" evidence="1">
    <location>
        <position position="1"/>
    </location>
</feature>
<organism evidence="1 2">
    <name type="scientific">Funneliformis geosporum</name>
    <dbReference type="NCBI Taxonomy" id="1117311"/>
    <lineage>
        <taxon>Eukaryota</taxon>
        <taxon>Fungi</taxon>
        <taxon>Fungi incertae sedis</taxon>
        <taxon>Mucoromycota</taxon>
        <taxon>Glomeromycotina</taxon>
        <taxon>Glomeromycetes</taxon>
        <taxon>Glomerales</taxon>
        <taxon>Glomeraceae</taxon>
        <taxon>Funneliformis</taxon>
    </lineage>
</organism>
<protein>
    <submittedName>
        <fullName evidence="1">1163_t:CDS:1</fullName>
    </submittedName>
</protein>
<gene>
    <name evidence="1" type="ORF">FWILDA_LOCUS15437</name>
</gene>
<sequence length="139" mass="16207">RDPNNFIKQQERDQLKKELCEENLIALRQLDDYKYTYLMQQKNTKIMTTYSTKIVHAHFCHLNLYQQGNVTSSRRDKAMSQQGEYVVCGGRTKIRHMSQHIHGQGKTLLEFLALRCTNADTRSSTQQIVKKSCSVILIK</sequence>
<evidence type="ECO:0000313" key="2">
    <source>
        <dbReference type="Proteomes" id="UP001153678"/>
    </source>
</evidence>
<comment type="caution">
    <text evidence="1">The sequence shown here is derived from an EMBL/GenBank/DDBJ whole genome shotgun (WGS) entry which is preliminary data.</text>
</comment>
<reference evidence="1" key="1">
    <citation type="submission" date="2022-08" db="EMBL/GenBank/DDBJ databases">
        <authorList>
            <person name="Kallberg Y."/>
            <person name="Tangrot J."/>
            <person name="Rosling A."/>
        </authorList>
    </citation>
    <scope>NUCLEOTIDE SEQUENCE</scope>
    <source>
        <strain evidence="1">Wild A</strain>
    </source>
</reference>
<evidence type="ECO:0000313" key="1">
    <source>
        <dbReference type="EMBL" id="CAI2192160.1"/>
    </source>
</evidence>
<keyword evidence="2" id="KW-1185">Reference proteome</keyword>
<proteinExistence type="predicted"/>
<dbReference type="EMBL" id="CAMKVN010008066">
    <property type="protein sequence ID" value="CAI2192160.1"/>
    <property type="molecule type" value="Genomic_DNA"/>
</dbReference>
<dbReference type="OrthoDB" id="10490753at2759"/>